<comment type="caution">
    <text evidence="3">The sequence shown here is derived from an EMBL/GenBank/DDBJ whole genome shotgun (WGS) entry which is preliminary data.</text>
</comment>
<dbReference type="PANTHER" id="PTHR35546">
    <property type="entry name" value="F-BOX PROTEIN INTERACTION DOMAIN PROTEIN-RELATED"/>
    <property type="match status" value="1"/>
</dbReference>
<dbReference type="EMBL" id="BQNB010019051">
    <property type="protein sequence ID" value="GJT81079.1"/>
    <property type="molecule type" value="Genomic_DNA"/>
</dbReference>
<feature type="domain" description="F-box associated beta-propeller type 1" evidence="2">
    <location>
        <begin position="109"/>
        <end position="368"/>
    </location>
</feature>
<dbReference type="InterPro" id="IPR001810">
    <property type="entry name" value="F-box_dom"/>
</dbReference>
<dbReference type="Proteomes" id="UP001151760">
    <property type="component" value="Unassembled WGS sequence"/>
</dbReference>
<dbReference type="InterPro" id="IPR055290">
    <property type="entry name" value="At3g26010-like"/>
</dbReference>
<dbReference type="InterPro" id="IPR006527">
    <property type="entry name" value="F-box-assoc_dom_typ1"/>
</dbReference>
<dbReference type="InterPro" id="IPR036047">
    <property type="entry name" value="F-box-like_dom_sf"/>
</dbReference>
<reference evidence="3" key="2">
    <citation type="submission" date="2022-01" db="EMBL/GenBank/DDBJ databases">
        <authorList>
            <person name="Yamashiro T."/>
            <person name="Shiraishi A."/>
            <person name="Satake H."/>
            <person name="Nakayama K."/>
        </authorList>
    </citation>
    <scope>NUCLEOTIDE SEQUENCE</scope>
</reference>
<sequence length="406" mass="46307">MEAIAGGSVTGDDHGRSSKKKAFITNNKIPSSMHKVLSNDDLLIEILLLLPLISLHLFKRVSKHWLSLITSPSFIFRRTQISGCVPPSGLFIVRDASSSAYDFLSFDSRKIDKRSTVFTYNSETSTKSLIKQSCNGLLLCNISGDYSKHFVYNPLISMFKMLPPIHPLNYLPSCFNTFRMAFDPTKSPHYKVVHVGGVQDPVAPPNVHGCSIKIQTYSSETGVWSVWDDQFPSRSFFGFWNGIYSNGAIHWLNNRNDPFHVKLQIVDHLVLSNIQTPLCVEGEVHDDRKLFGSYGSLLLLCKEHSRSRKLNIYEMKNGCSEWSIKYFVILDNILRRTWKLPKDWDCYNVWSIFFGEQEEDSFMVIELSGKVLQYKFVSKTVTKLLDLGEGVGRRDRHDFIASFAHV</sequence>
<feature type="domain" description="F-box" evidence="1">
    <location>
        <begin position="40"/>
        <end position="76"/>
    </location>
</feature>
<dbReference type="Pfam" id="PF00646">
    <property type="entry name" value="F-box"/>
    <property type="match status" value="1"/>
</dbReference>
<gene>
    <name evidence="3" type="ORF">Tco_1055421</name>
</gene>
<dbReference type="Pfam" id="PF07734">
    <property type="entry name" value="FBA_1"/>
    <property type="match status" value="1"/>
</dbReference>
<dbReference type="SUPFAM" id="SSF81383">
    <property type="entry name" value="F-box domain"/>
    <property type="match status" value="1"/>
</dbReference>
<organism evidence="3 4">
    <name type="scientific">Tanacetum coccineum</name>
    <dbReference type="NCBI Taxonomy" id="301880"/>
    <lineage>
        <taxon>Eukaryota</taxon>
        <taxon>Viridiplantae</taxon>
        <taxon>Streptophyta</taxon>
        <taxon>Embryophyta</taxon>
        <taxon>Tracheophyta</taxon>
        <taxon>Spermatophyta</taxon>
        <taxon>Magnoliopsida</taxon>
        <taxon>eudicotyledons</taxon>
        <taxon>Gunneridae</taxon>
        <taxon>Pentapetalae</taxon>
        <taxon>asterids</taxon>
        <taxon>campanulids</taxon>
        <taxon>Asterales</taxon>
        <taxon>Asteraceae</taxon>
        <taxon>Asteroideae</taxon>
        <taxon>Anthemideae</taxon>
        <taxon>Anthemidinae</taxon>
        <taxon>Tanacetum</taxon>
    </lineage>
</organism>
<evidence type="ECO:0000259" key="1">
    <source>
        <dbReference type="Pfam" id="PF00646"/>
    </source>
</evidence>
<name>A0ABQ5H0I8_9ASTR</name>
<proteinExistence type="predicted"/>
<evidence type="ECO:0000313" key="4">
    <source>
        <dbReference type="Proteomes" id="UP001151760"/>
    </source>
</evidence>
<reference evidence="3" key="1">
    <citation type="journal article" date="2022" name="Int. J. Mol. Sci.">
        <title>Draft Genome of Tanacetum Coccineum: Genomic Comparison of Closely Related Tanacetum-Family Plants.</title>
        <authorList>
            <person name="Yamashiro T."/>
            <person name="Shiraishi A."/>
            <person name="Nakayama K."/>
            <person name="Satake H."/>
        </authorList>
    </citation>
    <scope>NUCLEOTIDE SEQUENCE</scope>
</reference>
<accession>A0ABQ5H0I8</accession>
<evidence type="ECO:0000313" key="3">
    <source>
        <dbReference type="EMBL" id="GJT81079.1"/>
    </source>
</evidence>
<dbReference type="PANTHER" id="PTHR35546:SF115">
    <property type="entry name" value="F-BOX DOMAIN-CONTAINING PROTEIN"/>
    <property type="match status" value="1"/>
</dbReference>
<keyword evidence="4" id="KW-1185">Reference proteome</keyword>
<evidence type="ECO:0000259" key="2">
    <source>
        <dbReference type="Pfam" id="PF07734"/>
    </source>
</evidence>
<protein>
    <submittedName>
        <fullName evidence="3">Granule-bound starch synthase</fullName>
    </submittedName>
</protein>